<dbReference type="OrthoDB" id="9815607at2"/>
<evidence type="ECO:0000256" key="2">
    <source>
        <dbReference type="ARBA" id="ARBA00004377"/>
    </source>
</evidence>
<comment type="caution">
    <text evidence="13">The sequence shown here is derived from an EMBL/GenBank/DDBJ whole genome shotgun (WGS) entry which is preliminary data.</text>
</comment>
<evidence type="ECO:0000256" key="8">
    <source>
        <dbReference type="ARBA" id="ARBA00022692"/>
    </source>
</evidence>
<evidence type="ECO:0000256" key="4">
    <source>
        <dbReference type="ARBA" id="ARBA00016461"/>
    </source>
</evidence>
<dbReference type="RefSeq" id="WP_121837954.1">
    <property type="nucleotide sequence ID" value="NZ_ML014761.1"/>
</dbReference>
<dbReference type="InterPro" id="IPR007078">
    <property type="entry name" value="Haem_export_protD_CcmD"/>
</dbReference>
<proteinExistence type="inferred from homology"/>
<dbReference type="AlphaFoldDB" id="A0A3L8PYX6"/>
<gene>
    <name evidence="13" type="primary">ccmD</name>
    <name evidence="13" type="ORF">D5018_05230</name>
</gene>
<keyword evidence="7 12" id="KW-0997">Cell inner membrane</keyword>
<keyword evidence="6 12" id="KW-1003">Cell membrane</keyword>
<keyword evidence="14" id="KW-1185">Reference proteome</keyword>
<evidence type="ECO:0000256" key="11">
    <source>
        <dbReference type="ARBA" id="ARBA00023136"/>
    </source>
</evidence>
<accession>A0A3L8PYX6</accession>
<evidence type="ECO:0000313" key="14">
    <source>
        <dbReference type="Proteomes" id="UP000281474"/>
    </source>
</evidence>
<reference evidence="13 14" key="1">
    <citation type="submission" date="2018-09" db="EMBL/GenBank/DDBJ databases">
        <title>Phylogeny of the Shewanellaceae, and recommendation for two new genera, Pseudoshewanella and Parashewanella.</title>
        <authorList>
            <person name="Wang G."/>
        </authorList>
    </citation>
    <scope>NUCLEOTIDE SEQUENCE [LARGE SCALE GENOMIC DNA]</scope>
    <source>
        <strain evidence="13 14">C51</strain>
    </source>
</reference>
<dbReference type="Proteomes" id="UP000281474">
    <property type="component" value="Unassembled WGS sequence"/>
</dbReference>
<evidence type="ECO:0000256" key="6">
    <source>
        <dbReference type="ARBA" id="ARBA00022475"/>
    </source>
</evidence>
<keyword evidence="11 12" id="KW-0472">Membrane</keyword>
<keyword evidence="8 12" id="KW-0812">Transmembrane</keyword>
<evidence type="ECO:0000256" key="1">
    <source>
        <dbReference type="ARBA" id="ARBA00002442"/>
    </source>
</evidence>
<dbReference type="GO" id="GO:0005886">
    <property type="term" value="C:plasma membrane"/>
    <property type="evidence" value="ECO:0007669"/>
    <property type="project" value="UniProtKB-SubCell"/>
</dbReference>
<keyword evidence="10 12" id="KW-1133">Transmembrane helix</keyword>
<evidence type="ECO:0000256" key="5">
    <source>
        <dbReference type="ARBA" id="ARBA00022448"/>
    </source>
</evidence>
<dbReference type="GO" id="GO:1903607">
    <property type="term" value="P:cytochrome c biosynthetic process"/>
    <property type="evidence" value="ECO:0007669"/>
    <property type="project" value="TreeGrafter"/>
</dbReference>
<comment type="similarity">
    <text evidence="3 12">Belongs to the CcmD/CycX/HelD family.</text>
</comment>
<dbReference type="NCBIfam" id="TIGR03141">
    <property type="entry name" value="cytochro_ccmD"/>
    <property type="match status" value="1"/>
</dbReference>
<evidence type="ECO:0000256" key="12">
    <source>
        <dbReference type="RuleBase" id="RU363101"/>
    </source>
</evidence>
<name>A0A3L8PYX6_9GAMM</name>
<evidence type="ECO:0000256" key="9">
    <source>
        <dbReference type="ARBA" id="ARBA00022748"/>
    </source>
</evidence>
<dbReference type="PANTHER" id="PTHR37531:SF1">
    <property type="entry name" value="HEME EXPORTER PROTEIN D"/>
    <property type="match status" value="1"/>
</dbReference>
<evidence type="ECO:0000256" key="10">
    <source>
        <dbReference type="ARBA" id="ARBA00022989"/>
    </source>
</evidence>
<evidence type="ECO:0000256" key="3">
    <source>
        <dbReference type="ARBA" id="ARBA00008741"/>
    </source>
</evidence>
<dbReference type="GO" id="GO:0017004">
    <property type="term" value="P:cytochrome complex assembly"/>
    <property type="evidence" value="ECO:0007669"/>
    <property type="project" value="UniProtKB-KW"/>
</dbReference>
<dbReference type="PANTHER" id="PTHR37531">
    <property type="entry name" value="HEME EXPORTER PROTEIN D"/>
    <property type="match status" value="1"/>
</dbReference>
<protein>
    <recommendedName>
        <fullName evidence="4 12">Heme exporter protein D</fullName>
    </recommendedName>
</protein>
<dbReference type="InterPro" id="IPR052075">
    <property type="entry name" value="Heme_exporter_D"/>
</dbReference>
<comment type="function">
    <text evidence="1 12">Required for the export of heme to the periplasm for the biogenesis of c-type cytochromes.</text>
</comment>
<comment type="subcellular location">
    <subcellularLocation>
        <location evidence="2 12">Cell inner membrane</location>
        <topology evidence="2 12">Single-pass membrane protein</topology>
    </subcellularLocation>
</comment>
<organism evidence="13 14">
    <name type="scientific">Parashewanella curva</name>
    <dbReference type="NCBI Taxonomy" id="2338552"/>
    <lineage>
        <taxon>Bacteria</taxon>
        <taxon>Pseudomonadati</taxon>
        <taxon>Pseudomonadota</taxon>
        <taxon>Gammaproteobacteria</taxon>
        <taxon>Alteromonadales</taxon>
        <taxon>Shewanellaceae</taxon>
        <taxon>Parashewanella</taxon>
    </lineage>
</organism>
<sequence length="70" mass="8123">MQFDSLQAFFNMGGYGFFVWCSYGITFGSIGILIYLSATQEKRNLKHIADKLKRDERLKAIRRNKNESKA</sequence>
<dbReference type="EMBL" id="QZEI01000012">
    <property type="protein sequence ID" value="RLV60676.1"/>
    <property type="molecule type" value="Genomic_DNA"/>
</dbReference>
<keyword evidence="9 12" id="KW-0201">Cytochrome c-type biogenesis</keyword>
<dbReference type="Pfam" id="PF04995">
    <property type="entry name" value="CcmD"/>
    <property type="match status" value="1"/>
</dbReference>
<evidence type="ECO:0000313" key="13">
    <source>
        <dbReference type="EMBL" id="RLV60676.1"/>
    </source>
</evidence>
<keyword evidence="5 12" id="KW-0813">Transport</keyword>
<evidence type="ECO:0000256" key="7">
    <source>
        <dbReference type="ARBA" id="ARBA00022519"/>
    </source>
</evidence>
<feature type="transmembrane region" description="Helical" evidence="12">
    <location>
        <begin position="12"/>
        <end position="36"/>
    </location>
</feature>
<dbReference type="GO" id="GO:0015886">
    <property type="term" value="P:heme transport"/>
    <property type="evidence" value="ECO:0007669"/>
    <property type="project" value="InterPro"/>
</dbReference>